<protein>
    <submittedName>
        <fullName evidence="3">ACT domain-containing protein</fullName>
    </submittedName>
</protein>
<dbReference type="Gene3D" id="3.30.2130.10">
    <property type="entry name" value="VC0802-like"/>
    <property type="match status" value="1"/>
</dbReference>
<sequence length="126" mass="13142">MVNLDLTVLDGEFAVCRLPRSSSLPLPAGDVGPFWSVTVTGDEVSVVCRPEQAPGGAVVESGWGALKVEGPLEFELVGILANLSGVLAEAKVSVFAVSTYDTDYLLTQDLDGAIEALSVAGHRIAR</sequence>
<dbReference type="Pfam" id="PF13840">
    <property type="entry name" value="ACT_7"/>
    <property type="match status" value="1"/>
</dbReference>
<name>A0AA46YP42_9ACTN</name>
<evidence type="ECO:0000313" key="3">
    <source>
        <dbReference type="EMBL" id="UYM07258.1"/>
    </source>
</evidence>
<dbReference type="PANTHER" id="PTHR31131:SF6">
    <property type="entry name" value="CASTOR ACT DOMAIN-CONTAINING PROTEIN"/>
    <property type="match status" value="1"/>
</dbReference>
<dbReference type="KEGG" id="sgrg:L0C25_09340"/>
<keyword evidence="4" id="KW-1185">Reference proteome</keyword>
<dbReference type="InterPro" id="IPR027795">
    <property type="entry name" value="CASTOR_ACT_dom"/>
</dbReference>
<dbReference type="InterPro" id="IPR016540">
    <property type="entry name" value="UCP008459"/>
</dbReference>
<dbReference type="Pfam" id="PF21631">
    <property type="entry name" value="A9CJY8-like_N"/>
    <property type="match status" value="1"/>
</dbReference>
<evidence type="ECO:0000259" key="1">
    <source>
        <dbReference type="Pfam" id="PF13840"/>
    </source>
</evidence>
<evidence type="ECO:0000313" key="4">
    <source>
        <dbReference type="Proteomes" id="UP001164390"/>
    </source>
</evidence>
<dbReference type="RefSeq" id="WP_271636218.1">
    <property type="nucleotide sequence ID" value="NZ_CP094970.1"/>
</dbReference>
<dbReference type="PANTHER" id="PTHR31131">
    <property type="entry name" value="CHROMOSOME 1, WHOLE GENOME SHOTGUN SEQUENCE"/>
    <property type="match status" value="1"/>
</dbReference>
<feature type="domain" description="A9CJY8-like N-terminal" evidence="2">
    <location>
        <begin position="11"/>
        <end position="54"/>
    </location>
</feature>
<gene>
    <name evidence="3" type="ORF">L0C25_09340</name>
</gene>
<dbReference type="EMBL" id="CP094970">
    <property type="protein sequence ID" value="UYM07258.1"/>
    <property type="molecule type" value="Genomic_DNA"/>
</dbReference>
<proteinExistence type="predicted"/>
<dbReference type="InterPro" id="IPR051719">
    <property type="entry name" value="CASTOR_mTORC1"/>
</dbReference>
<dbReference type="InterPro" id="IPR045865">
    <property type="entry name" value="ACT-like_dom_sf"/>
</dbReference>
<feature type="domain" description="CASTOR ACT" evidence="1">
    <location>
        <begin position="59"/>
        <end position="118"/>
    </location>
</feature>
<dbReference type="SUPFAM" id="SSF55021">
    <property type="entry name" value="ACT-like"/>
    <property type="match status" value="2"/>
</dbReference>
<reference evidence="3" key="1">
    <citation type="submission" date="2022-01" db="EMBL/GenBank/DDBJ databases">
        <title>Nocardioidaceae gen. sp. A5X3R13.</title>
        <authorList>
            <person name="Lopez Marin M.A."/>
            <person name="Uhlik O."/>
        </authorList>
    </citation>
    <scope>NUCLEOTIDE SEQUENCE</scope>
    <source>
        <strain evidence="3">A5X3R13</strain>
    </source>
</reference>
<evidence type="ECO:0000259" key="2">
    <source>
        <dbReference type="Pfam" id="PF21631"/>
    </source>
</evidence>
<dbReference type="Proteomes" id="UP001164390">
    <property type="component" value="Chromosome"/>
</dbReference>
<dbReference type="AlphaFoldDB" id="A0AA46YP42"/>
<accession>A0AA46YP42</accession>
<dbReference type="InterPro" id="IPR049447">
    <property type="entry name" value="A9CJY8-like_N"/>
</dbReference>
<organism evidence="3 4">
    <name type="scientific">Solicola gregarius</name>
    <dbReference type="NCBI Taxonomy" id="2908642"/>
    <lineage>
        <taxon>Bacteria</taxon>
        <taxon>Bacillati</taxon>
        <taxon>Actinomycetota</taxon>
        <taxon>Actinomycetes</taxon>
        <taxon>Propionibacteriales</taxon>
        <taxon>Nocardioidaceae</taxon>
        <taxon>Solicola</taxon>
    </lineage>
</organism>
<dbReference type="PIRSF" id="PIRSF008459">
    <property type="entry name" value="UCP008459"/>
    <property type="match status" value="1"/>
</dbReference>